<dbReference type="EC" id="6.3.5.-" evidence="1"/>
<keyword evidence="1" id="KW-0436">Ligase</keyword>
<proteinExistence type="inferred from homology"/>
<dbReference type="GO" id="GO:0006412">
    <property type="term" value="P:translation"/>
    <property type="evidence" value="ECO:0007669"/>
    <property type="project" value="UniProtKB-UniRule"/>
</dbReference>
<dbReference type="Pfam" id="PF02686">
    <property type="entry name" value="GatC"/>
    <property type="match status" value="1"/>
</dbReference>
<dbReference type="Gene3D" id="1.10.20.60">
    <property type="entry name" value="Glu-tRNAGln amidotransferase C subunit, N-terminal domain"/>
    <property type="match status" value="1"/>
</dbReference>
<comment type="caution">
    <text evidence="2">The sequence shown here is derived from an EMBL/GenBank/DDBJ whole genome shotgun (WGS) entry which is preliminary data.</text>
</comment>
<dbReference type="OrthoDB" id="9813938at2"/>
<evidence type="ECO:0000313" key="2">
    <source>
        <dbReference type="EMBL" id="EDM25571.1"/>
    </source>
</evidence>
<dbReference type="RefSeq" id="WP_007280614.1">
    <property type="nucleotide sequence ID" value="NZ_ABCK01000027.1"/>
</dbReference>
<comment type="catalytic activity">
    <reaction evidence="1">
        <text>L-glutamyl-tRNA(Gln) + L-glutamine + ATP + H2O = L-glutaminyl-tRNA(Gln) + L-glutamate + ADP + phosphate + H(+)</text>
        <dbReference type="Rhea" id="RHEA:17521"/>
        <dbReference type="Rhea" id="RHEA-COMP:9681"/>
        <dbReference type="Rhea" id="RHEA-COMP:9684"/>
        <dbReference type="ChEBI" id="CHEBI:15377"/>
        <dbReference type="ChEBI" id="CHEBI:15378"/>
        <dbReference type="ChEBI" id="CHEBI:29985"/>
        <dbReference type="ChEBI" id="CHEBI:30616"/>
        <dbReference type="ChEBI" id="CHEBI:43474"/>
        <dbReference type="ChEBI" id="CHEBI:58359"/>
        <dbReference type="ChEBI" id="CHEBI:78520"/>
        <dbReference type="ChEBI" id="CHEBI:78521"/>
        <dbReference type="ChEBI" id="CHEBI:456216"/>
    </reaction>
</comment>
<dbReference type="eggNOG" id="COG0721">
    <property type="taxonomic scope" value="Bacteria"/>
</dbReference>
<dbReference type="GO" id="GO:0016740">
    <property type="term" value="F:transferase activity"/>
    <property type="evidence" value="ECO:0007669"/>
    <property type="project" value="UniProtKB-KW"/>
</dbReference>
<dbReference type="NCBIfam" id="TIGR00135">
    <property type="entry name" value="gatC"/>
    <property type="match status" value="1"/>
</dbReference>
<comment type="function">
    <text evidence="1">Allows the formation of correctly charged Asn-tRNA(Asn) or Gln-tRNA(Gln) through the transamidation of misacylated Asp-tRNA(Asn) or Glu-tRNA(Gln) in organisms which lack either or both of asparaginyl-tRNA or glutaminyl-tRNA synthetases. The reaction takes place in the presence of glutamine and ATP through an activated phospho-Asp-tRNA(Asn) or phospho-Glu-tRNA(Gln).</text>
</comment>
<keyword evidence="1" id="KW-0648">Protein biosynthesis</keyword>
<comment type="catalytic activity">
    <reaction evidence="1">
        <text>L-aspartyl-tRNA(Asn) + L-glutamine + ATP + H2O = L-asparaginyl-tRNA(Asn) + L-glutamate + ADP + phosphate + 2 H(+)</text>
        <dbReference type="Rhea" id="RHEA:14513"/>
        <dbReference type="Rhea" id="RHEA-COMP:9674"/>
        <dbReference type="Rhea" id="RHEA-COMP:9677"/>
        <dbReference type="ChEBI" id="CHEBI:15377"/>
        <dbReference type="ChEBI" id="CHEBI:15378"/>
        <dbReference type="ChEBI" id="CHEBI:29985"/>
        <dbReference type="ChEBI" id="CHEBI:30616"/>
        <dbReference type="ChEBI" id="CHEBI:43474"/>
        <dbReference type="ChEBI" id="CHEBI:58359"/>
        <dbReference type="ChEBI" id="CHEBI:78515"/>
        <dbReference type="ChEBI" id="CHEBI:78516"/>
        <dbReference type="ChEBI" id="CHEBI:456216"/>
    </reaction>
</comment>
<dbReference type="HAMAP" id="MF_00122">
    <property type="entry name" value="GatC"/>
    <property type="match status" value="1"/>
</dbReference>
<dbReference type="InterPro" id="IPR036113">
    <property type="entry name" value="Asp/Glu-ADT_sf_sub_c"/>
</dbReference>
<keyword evidence="2" id="KW-0808">Transferase</keyword>
<evidence type="ECO:0000313" key="3">
    <source>
        <dbReference type="Proteomes" id="UP000004947"/>
    </source>
</evidence>
<protein>
    <recommendedName>
        <fullName evidence="1">Aspartyl/glutamyl-tRNA(Asn/Gln) amidotransferase subunit C</fullName>
        <shortName evidence="1">Asp/Glu-ADT subunit C</shortName>
        <ecNumber evidence="1">6.3.5.-</ecNumber>
    </recommendedName>
</protein>
<dbReference type="GO" id="GO:0006450">
    <property type="term" value="P:regulation of translational fidelity"/>
    <property type="evidence" value="ECO:0007669"/>
    <property type="project" value="InterPro"/>
</dbReference>
<dbReference type="GO" id="GO:0050566">
    <property type="term" value="F:asparaginyl-tRNA synthase (glutamine-hydrolyzing) activity"/>
    <property type="evidence" value="ECO:0007669"/>
    <property type="project" value="RHEA"/>
</dbReference>
<dbReference type="EMBL" id="ABCK01000027">
    <property type="protein sequence ID" value="EDM25571.1"/>
    <property type="molecule type" value="Genomic_DNA"/>
</dbReference>
<keyword evidence="1" id="KW-0067">ATP-binding</keyword>
<evidence type="ECO:0000256" key="1">
    <source>
        <dbReference type="HAMAP-Rule" id="MF_00122"/>
    </source>
</evidence>
<dbReference type="InterPro" id="IPR003837">
    <property type="entry name" value="GatC"/>
</dbReference>
<keyword evidence="1" id="KW-0547">Nucleotide-binding</keyword>
<organism evidence="2 3">
    <name type="scientific">Lentisphaera araneosa HTCC2155</name>
    <dbReference type="NCBI Taxonomy" id="313628"/>
    <lineage>
        <taxon>Bacteria</taxon>
        <taxon>Pseudomonadati</taxon>
        <taxon>Lentisphaerota</taxon>
        <taxon>Lentisphaeria</taxon>
        <taxon>Lentisphaerales</taxon>
        <taxon>Lentisphaeraceae</taxon>
        <taxon>Lentisphaera</taxon>
    </lineage>
</organism>
<accession>A6DRZ6</accession>
<dbReference type="STRING" id="313628.LNTAR_08111"/>
<dbReference type="GO" id="GO:0005524">
    <property type="term" value="F:ATP binding"/>
    <property type="evidence" value="ECO:0007669"/>
    <property type="project" value="UniProtKB-KW"/>
</dbReference>
<dbReference type="Proteomes" id="UP000004947">
    <property type="component" value="Unassembled WGS sequence"/>
</dbReference>
<gene>
    <name evidence="1" type="primary">gatC</name>
    <name evidence="2" type="ORF">LNTAR_08111</name>
</gene>
<reference evidence="2 3" key="1">
    <citation type="journal article" date="2010" name="J. Bacteriol.">
        <title>Genome sequence of Lentisphaera araneosa HTCC2155T, the type species of the order Lentisphaerales in the phylum Lentisphaerae.</title>
        <authorList>
            <person name="Thrash J.C."/>
            <person name="Cho J.C."/>
            <person name="Vergin K.L."/>
            <person name="Morris R.M."/>
            <person name="Giovannoni S.J."/>
        </authorList>
    </citation>
    <scope>NUCLEOTIDE SEQUENCE [LARGE SCALE GENOMIC DNA]</scope>
    <source>
        <strain evidence="2 3">HTCC2155</strain>
    </source>
</reference>
<dbReference type="SUPFAM" id="SSF141000">
    <property type="entry name" value="Glu-tRNAGln amidotransferase C subunit"/>
    <property type="match status" value="1"/>
</dbReference>
<keyword evidence="3" id="KW-1185">Reference proteome</keyword>
<dbReference type="AlphaFoldDB" id="A6DRZ6"/>
<sequence length="96" mass="10850">MSDFDVEHFAKLSRLNINEEEKVTLQKQMNDILGMVNELMELELDGVEGTNFAVQMENVIREDNSAPSLPAEVAAATFPDREENLNRTPVILEDND</sequence>
<dbReference type="GO" id="GO:0050567">
    <property type="term" value="F:glutaminyl-tRNA synthase (glutamine-hydrolyzing) activity"/>
    <property type="evidence" value="ECO:0007669"/>
    <property type="project" value="UniProtKB-UniRule"/>
</dbReference>
<comment type="subunit">
    <text evidence="1">Heterotrimer of A, B and C subunits.</text>
</comment>
<comment type="similarity">
    <text evidence="1">Belongs to the GatC family.</text>
</comment>
<name>A6DRZ6_9BACT</name>